<dbReference type="Gene3D" id="1.25.40.20">
    <property type="entry name" value="Ankyrin repeat-containing domain"/>
    <property type="match status" value="1"/>
</dbReference>
<dbReference type="SUPFAM" id="SSF48403">
    <property type="entry name" value="Ankyrin repeat"/>
    <property type="match status" value="1"/>
</dbReference>
<dbReference type="SMART" id="SM00248">
    <property type="entry name" value="ANK"/>
    <property type="match status" value="4"/>
</dbReference>
<proteinExistence type="predicted"/>
<evidence type="ECO:0000256" key="1">
    <source>
        <dbReference type="ARBA" id="ARBA00022737"/>
    </source>
</evidence>
<dbReference type="Proteomes" id="UP000799438">
    <property type="component" value="Unassembled WGS sequence"/>
</dbReference>
<gene>
    <name evidence="4" type="ORF">K452DRAFT_297511</name>
</gene>
<keyword evidence="2 3" id="KW-0040">ANK repeat</keyword>
<dbReference type="GeneID" id="54299530"/>
<feature type="repeat" description="ANK" evidence="3">
    <location>
        <begin position="25"/>
        <end position="53"/>
    </location>
</feature>
<keyword evidence="1" id="KW-0677">Repeat</keyword>
<dbReference type="AlphaFoldDB" id="A0A6A6BFR7"/>
<dbReference type="EMBL" id="ML995483">
    <property type="protein sequence ID" value="KAF2142999.1"/>
    <property type="molecule type" value="Genomic_DNA"/>
</dbReference>
<dbReference type="Pfam" id="PF12796">
    <property type="entry name" value="Ank_2"/>
    <property type="match status" value="1"/>
</dbReference>
<protein>
    <submittedName>
        <fullName evidence="4">Uncharacterized protein</fullName>
    </submittedName>
</protein>
<dbReference type="OrthoDB" id="341259at2759"/>
<keyword evidence="5" id="KW-1185">Reference proteome</keyword>
<dbReference type="InterPro" id="IPR002110">
    <property type="entry name" value="Ankyrin_rpt"/>
</dbReference>
<reference evidence="4" key="1">
    <citation type="journal article" date="2020" name="Stud. Mycol.">
        <title>101 Dothideomycetes genomes: a test case for predicting lifestyles and emergence of pathogens.</title>
        <authorList>
            <person name="Haridas S."/>
            <person name="Albert R."/>
            <person name="Binder M."/>
            <person name="Bloem J."/>
            <person name="Labutti K."/>
            <person name="Salamov A."/>
            <person name="Andreopoulos B."/>
            <person name="Baker S."/>
            <person name="Barry K."/>
            <person name="Bills G."/>
            <person name="Bluhm B."/>
            <person name="Cannon C."/>
            <person name="Castanera R."/>
            <person name="Culley D."/>
            <person name="Daum C."/>
            <person name="Ezra D."/>
            <person name="Gonzalez J."/>
            <person name="Henrissat B."/>
            <person name="Kuo A."/>
            <person name="Liang C."/>
            <person name="Lipzen A."/>
            <person name="Lutzoni F."/>
            <person name="Magnuson J."/>
            <person name="Mondo S."/>
            <person name="Nolan M."/>
            <person name="Ohm R."/>
            <person name="Pangilinan J."/>
            <person name="Park H.-J."/>
            <person name="Ramirez L."/>
            <person name="Alfaro M."/>
            <person name="Sun H."/>
            <person name="Tritt A."/>
            <person name="Yoshinaga Y."/>
            <person name="Zwiers L.-H."/>
            <person name="Turgeon B."/>
            <person name="Goodwin S."/>
            <person name="Spatafora J."/>
            <person name="Crous P."/>
            <person name="Grigoriev I."/>
        </authorList>
    </citation>
    <scope>NUCLEOTIDE SEQUENCE</scope>
    <source>
        <strain evidence="4">CBS 121167</strain>
    </source>
</reference>
<feature type="repeat" description="ANK" evidence="3">
    <location>
        <begin position="56"/>
        <end position="88"/>
    </location>
</feature>
<organism evidence="4 5">
    <name type="scientific">Aplosporella prunicola CBS 121167</name>
    <dbReference type="NCBI Taxonomy" id="1176127"/>
    <lineage>
        <taxon>Eukaryota</taxon>
        <taxon>Fungi</taxon>
        <taxon>Dikarya</taxon>
        <taxon>Ascomycota</taxon>
        <taxon>Pezizomycotina</taxon>
        <taxon>Dothideomycetes</taxon>
        <taxon>Dothideomycetes incertae sedis</taxon>
        <taxon>Botryosphaeriales</taxon>
        <taxon>Aplosporellaceae</taxon>
        <taxon>Aplosporella</taxon>
    </lineage>
</organism>
<dbReference type="RefSeq" id="XP_033398711.1">
    <property type="nucleotide sequence ID" value="XM_033542033.1"/>
</dbReference>
<dbReference type="InterPro" id="IPR036770">
    <property type="entry name" value="Ankyrin_rpt-contain_sf"/>
</dbReference>
<dbReference type="PANTHER" id="PTHR24203:SF45">
    <property type="entry name" value="ANKYRIN REPEAT DOMAIN 6"/>
    <property type="match status" value="1"/>
</dbReference>
<dbReference type="PROSITE" id="PS50297">
    <property type="entry name" value="ANK_REP_REGION"/>
    <property type="match status" value="3"/>
</dbReference>
<evidence type="ECO:0000313" key="5">
    <source>
        <dbReference type="Proteomes" id="UP000799438"/>
    </source>
</evidence>
<dbReference type="PANTHER" id="PTHR24203">
    <property type="entry name" value="ANKYRIN REPEAT FAMILY PROTEIN"/>
    <property type="match status" value="1"/>
</dbReference>
<evidence type="ECO:0000256" key="2">
    <source>
        <dbReference type="ARBA" id="ARBA00023043"/>
    </source>
</evidence>
<sequence length="160" mass="17106">MARFLLDRGANPHTTDFTHTRILKPVAVAAQLGHLAIVKLLLKRGADPNHHFKKYARSTALQLAASRGHVGVVHALLDAGADMYCAESPLRMAAERGQVDAARALLERGYDVQRGGGGVADAEGELGREAVFVACVGGHVSMVRLLAQWGVRYQGEVCLA</sequence>
<evidence type="ECO:0000256" key="3">
    <source>
        <dbReference type="PROSITE-ProRule" id="PRU00023"/>
    </source>
</evidence>
<feature type="repeat" description="ANK" evidence="3">
    <location>
        <begin position="85"/>
        <end position="117"/>
    </location>
</feature>
<evidence type="ECO:0000313" key="4">
    <source>
        <dbReference type="EMBL" id="KAF2142999.1"/>
    </source>
</evidence>
<accession>A0A6A6BFR7</accession>
<dbReference type="PROSITE" id="PS50088">
    <property type="entry name" value="ANK_REPEAT"/>
    <property type="match status" value="3"/>
</dbReference>
<name>A0A6A6BFR7_9PEZI</name>